<dbReference type="InterPro" id="IPR018060">
    <property type="entry name" value="HTH_AraC"/>
</dbReference>
<name>A0A9X1A9V2_9HYPH</name>
<dbReference type="InterPro" id="IPR046532">
    <property type="entry name" value="DUF6597"/>
</dbReference>
<evidence type="ECO:0000313" key="6">
    <source>
        <dbReference type="Proteomes" id="UP001138921"/>
    </source>
</evidence>
<dbReference type="PANTHER" id="PTHR46796">
    <property type="entry name" value="HTH-TYPE TRANSCRIPTIONAL ACTIVATOR RHAS-RELATED"/>
    <property type="match status" value="1"/>
</dbReference>
<dbReference type="Pfam" id="PF12833">
    <property type="entry name" value="HTH_18"/>
    <property type="match status" value="1"/>
</dbReference>
<organism evidence="5 6">
    <name type="scientific">Aminobacter anthyllidis</name>
    <dbReference type="NCBI Taxonomy" id="1035067"/>
    <lineage>
        <taxon>Bacteria</taxon>
        <taxon>Pseudomonadati</taxon>
        <taxon>Pseudomonadota</taxon>
        <taxon>Alphaproteobacteria</taxon>
        <taxon>Hyphomicrobiales</taxon>
        <taxon>Phyllobacteriaceae</taxon>
        <taxon>Aminobacter</taxon>
    </lineage>
</organism>
<dbReference type="GO" id="GO:0043565">
    <property type="term" value="F:sequence-specific DNA binding"/>
    <property type="evidence" value="ECO:0007669"/>
    <property type="project" value="InterPro"/>
</dbReference>
<keyword evidence="3" id="KW-0804">Transcription</keyword>
<proteinExistence type="predicted"/>
<dbReference type="InterPro" id="IPR050204">
    <property type="entry name" value="AraC_XylS_family_regulators"/>
</dbReference>
<evidence type="ECO:0000256" key="1">
    <source>
        <dbReference type="ARBA" id="ARBA00023015"/>
    </source>
</evidence>
<dbReference type="Pfam" id="PF20240">
    <property type="entry name" value="DUF6597"/>
    <property type="match status" value="1"/>
</dbReference>
<evidence type="ECO:0000256" key="3">
    <source>
        <dbReference type="ARBA" id="ARBA00023163"/>
    </source>
</evidence>
<protein>
    <submittedName>
        <fullName evidence="5">Helix-turn-helix transcriptional regulator</fullName>
    </submittedName>
</protein>
<dbReference type="Gene3D" id="1.10.10.60">
    <property type="entry name" value="Homeodomain-like"/>
    <property type="match status" value="1"/>
</dbReference>
<evidence type="ECO:0000259" key="4">
    <source>
        <dbReference type="PROSITE" id="PS01124"/>
    </source>
</evidence>
<gene>
    <name evidence="5" type="ORF">J1C56_10420</name>
</gene>
<dbReference type="AlphaFoldDB" id="A0A9X1A9V2"/>
<feature type="domain" description="HTH araC/xylS-type" evidence="4">
    <location>
        <begin position="193"/>
        <end position="277"/>
    </location>
</feature>
<keyword evidence="1" id="KW-0805">Transcription regulation</keyword>
<comment type="caution">
    <text evidence="5">The sequence shown here is derived from an EMBL/GenBank/DDBJ whole genome shotgun (WGS) entry which is preliminary data.</text>
</comment>
<dbReference type="RefSeq" id="WP_214388705.1">
    <property type="nucleotide sequence ID" value="NZ_JAFLWW010000003.1"/>
</dbReference>
<reference evidence="5" key="1">
    <citation type="journal article" date="2021" name="Microorganisms">
        <title>Phylogenomic Reconstruction and Metabolic Potential of the Genus Aminobacter.</title>
        <authorList>
            <person name="Artuso I."/>
            <person name="Turrini P."/>
            <person name="Pirolo M."/>
            <person name="Lugli G.A."/>
            <person name="Ventura M."/>
            <person name="Visca P."/>
        </authorList>
    </citation>
    <scope>NUCLEOTIDE SEQUENCE</scope>
    <source>
        <strain evidence="5">LMG 26462</strain>
    </source>
</reference>
<evidence type="ECO:0000313" key="5">
    <source>
        <dbReference type="EMBL" id="MBT1156006.1"/>
    </source>
</evidence>
<accession>A0A9X1A9V2</accession>
<reference evidence="5" key="2">
    <citation type="submission" date="2021-03" db="EMBL/GenBank/DDBJ databases">
        <authorList>
            <person name="Artuso I."/>
            <person name="Turrini P."/>
            <person name="Pirolo M."/>
            <person name="Lugli G.A."/>
            <person name="Ventura M."/>
            <person name="Visca P."/>
        </authorList>
    </citation>
    <scope>NUCLEOTIDE SEQUENCE</scope>
    <source>
        <strain evidence="5">LMG 26462</strain>
    </source>
</reference>
<sequence length="277" mass="29900">MASGHVTTETSAAPVQAQFEYVRRGPSPLLAGIVTELIGFRELVPVYVRQTEVASLHVPLVISFGEPFAIGLSRTPGDNDRFASFAAGIHAGPVVIDSFGQSCCIQVNFTPLGARRFFGMPMSELADRMVPFDELLGTAGHRLRERLGDETDWHQRLDLAESFIIERLAKTAPASSEIGWALGEIMASGGRSRMATLASEIGWSRKHLAARFADQVGVGPKTIARIARFNRATGLSKQPNRAGWADLAAECGYADQAHLVREFRDLAGTTPTGLGHS</sequence>
<dbReference type="PROSITE" id="PS01124">
    <property type="entry name" value="HTH_ARAC_FAMILY_2"/>
    <property type="match status" value="1"/>
</dbReference>
<dbReference type="PANTHER" id="PTHR46796:SF15">
    <property type="entry name" value="BLL1074 PROTEIN"/>
    <property type="match status" value="1"/>
</dbReference>
<dbReference type="EMBL" id="JAFLWW010000003">
    <property type="protein sequence ID" value="MBT1156006.1"/>
    <property type="molecule type" value="Genomic_DNA"/>
</dbReference>
<dbReference type="GO" id="GO:0003700">
    <property type="term" value="F:DNA-binding transcription factor activity"/>
    <property type="evidence" value="ECO:0007669"/>
    <property type="project" value="InterPro"/>
</dbReference>
<keyword evidence="6" id="KW-1185">Reference proteome</keyword>
<evidence type="ECO:0000256" key="2">
    <source>
        <dbReference type="ARBA" id="ARBA00023125"/>
    </source>
</evidence>
<keyword evidence="2" id="KW-0238">DNA-binding</keyword>
<dbReference type="SMART" id="SM00342">
    <property type="entry name" value="HTH_ARAC"/>
    <property type="match status" value="1"/>
</dbReference>
<dbReference type="Proteomes" id="UP001138921">
    <property type="component" value="Unassembled WGS sequence"/>
</dbReference>